<reference evidence="3 4" key="1">
    <citation type="submission" date="2015-01" db="EMBL/GenBank/DDBJ databases">
        <title>The Genome Sequence of Rhinocladiella mackenzie CBS 650.93.</title>
        <authorList>
            <consortium name="The Broad Institute Genomics Platform"/>
            <person name="Cuomo C."/>
            <person name="de Hoog S."/>
            <person name="Gorbushina A."/>
            <person name="Stielow B."/>
            <person name="Teixiera M."/>
            <person name="Abouelleil A."/>
            <person name="Chapman S.B."/>
            <person name="Priest M."/>
            <person name="Young S.K."/>
            <person name="Wortman J."/>
            <person name="Nusbaum C."/>
            <person name="Birren B."/>
        </authorList>
    </citation>
    <scope>NUCLEOTIDE SEQUENCE [LARGE SCALE GENOMIC DNA]</scope>
    <source>
        <strain evidence="3 4">CBS 650.93</strain>
    </source>
</reference>
<feature type="compositionally biased region" description="Low complexity" evidence="1">
    <location>
        <begin position="1"/>
        <end position="24"/>
    </location>
</feature>
<feature type="transmembrane region" description="Helical" evidence="2">
    <location>
        <begin position="39"/>
        <end position="60"/>
    </location>
</feature>
<evidence type="ECO:0000313" key="4">
    <source>
        <dbReference type="Proteomes" id="UP000053617"/>
    </source>
</evidence>
<proteinExistence type="predicted"/>
<evidence type="ECO:0000256" key="1">
    <source>
        <dbReference type="SAM" id="MobiDB-lite"/>
    </source>
</evidence>
<dbReference type="RefSeq" id="XP_013269683.1">
    <property type="nucleotide sequence ID" value="XM_013414229.1"/>
</dbReference>
<sequence length="115" mass="11910">MTTQLSASSTTSSAPATASASSSPLEQGTSAGLSEGAKAGIGVGASVGAILLVIVTVILTRWSLSRPKNREEPRYDAAAWPPLQEMTSNYQEELHSDSRKNGAIHASRASELPGE</sequence>
<dbReference type="AlphaFoldDB" id="A0A0D2FKV1"/>
<protein>
    <submittedName>
        <fullName evidence="3">Rhinocladiella mackenziei CBS 650.93 unplaced genomic scaffold supercont1.6, whole genome shotgun sequence</fullName>
    </submittedName>
</protein>
<evidence type="ECO:0000256" key="2">
    <source>
        <dbReference type="SAM" id="Phobius"/>
    </source>
</evidence>
<dbReference type="Proteomes" id="UP000053617">
    <property type="component" value="Unassembled WGS sequence"/>
</dbReference>
<feature type="region of interest" description="Disordered" evidence="1">
    <location>
        <begin position="1"/>
        <end position="36"/>
    </location>
</feature>
<evidence type="ECO:0000313" key="3">
    <source>
        <dbReference type="EMBL" id="KIX02547.1"/>
    </source>
</evidence>
<dbReference type="VEuPathDB" id="FungiDB:Z518_08488"/>
<dbReference type="EMBL" id="KN847480">
    <property type="protein sequence ID" value="KIX02547.1"/>
    <property type="molecule type" value="Genomic_DNA"/>
</dbReference>
<keyword evidence="4" id="KW-1185">Reference proteome</keyword>
<accession>A0A0D2FKV1</accession>
<dbReference type="GeneID" id="25296559"/>
<keyword evidence="2" id="KW-0472">Membrane</keyword>
<gene>
    <name evidence="3" type="ORF">Z518_08488</name>
</gene>
<keyword evidence="2" id="KW-1133">Transmembrane helix</keyword>
<feature type="region of interest" description="Disordered" evidence="1">
    <location>
        <begin position="88"/>
        <end position="115"/>
    </location>
</feature>
<organism evidence="3 4">
    <name type="scientific">Rhinocladiella mackenziei CBS 650.93</name>
    <dbReference type="NCBI Taxonomy" id="1442369"/>
    <lineage>
        <taxon>Eukaryota</taxon>
        <taxon>Fungi</taxon>
        <taxon>Dikarya</taxon>
        <taxon>Ascomycota</taxon>
        <taxon>Pezizomycotina</taxon>
        <taxon>Eurotiomycetes</taxon>
        <taxon>Chaetothyriomycetidae</taxon>
        <taxon>Chaetothyriales</taxon>
        <taxon>Herpotrichiellaceae</taxon>
        <taxon>Rhinocladiella</taxon>
    </lineage>
</organism>
<dbReference type="HOGENOM" id="CLU_2110319_0_0_1"/>
<keyword evidence="2" id="KW-0812">Transmembrane</keyword>
<name>A0A0D2FKV1_9EURO</name>